<reference evidence="1 2" key="1">
    <citation type="submission" date="2019-05" db="EMBL/GenBank/DDBJ databases">
        <title>Another draft genome of Portunus trituberculatus and its Hox gene families provides insights of decapod evolution.</title>
        <authorList>
            <person name="Jeong J.-H."/>
            <person name="Song I."/>
            <person name="Kim S."/>
            <person name="Choi T."/>
            <person name="Kim D."/>
            <person name="Ryu S."/>
            <person name="Kim W."/>
        </authorList>
    </citation>
    <scope>NUCLEOTIDE SEQUENCE [LARGE SCALE GENOMIC DNA]</scope>
    <source>
        <tissue evidence="1">Muscle</tissue>
    </source>
</reference>
<gene>
    <name evidence="1" type="ORF">E2C01_077301</name>
</gene>
<organism evidence="1 2">
    <name type="scientific">Portunus trituberculatus</name>
    <name type="common">Swimming crab</name>
    <name type="synonym">Neptunus trituberculatus</name>
    <dbReference type="NCBI Taxonomy" id="210409"/>
    <lineage>
        <taxon>Eukaryota</taxon>
        <taxon>Metazoa</taxon>
        <taxon>Ecdysozoa</taxon>
        <taxon>Arthropoda</taxon>
        <taxon>Crustacea</taxon>
        <taxon>Multicrustacea</taxon>
        <taxon>Malacostraca</taxon>
        <taxon>Eumalacostraca</taxon>
        <taxon>Eucarida</taxon>
        <taxon>Decapoda</taxon>
        <taxon>Pleocyemata</taxon>
        <taxon>Brachyura</taxon>
        <taxon>Eubrachyura</taxon>
        <taxon>Portunoidea</taxon>
        <taxon>Portunidae</taxon>
        <taxon>Portuninae</taxon>
        <taxon>Portunus</taxon>
    </lineage>
</organism>
<sequence>MGSCEGYKIPLSFPFLQCLGCLRTWAPTRQTLSEAEL</sequence>
<name>A0A5B7ILW9_PORTR</name>
<evidence type="ECO:0000313" key="1">
    <source>
        <dbReference type="EMBL" id="MPC82626.1"/>
    </source>
</evidence>
<evidence type="ECO:0000313" key="2">
    <source>
        <dbReference type="Proteomes" id="UP000324222"/>
    </source>
</evidence>
<dbReference type="AlphaFoldDB" id="A0A5B7ILW9"/>
<proteinExistence type="predicted"/>
<dbReference type="Proteomes" id="UP000324222">
    <property type="component" value="Unassembled WGS sequence"/>
</dbReference>
<accession>A0A5B7ILW9</accession>
<comment type="caution">
    <text evidence="1">The sequence shown here is derived from an EMBL/GenBank/DDBJ whole genome shotgun (WGS) entry which is preliminary data.</text>
</comment>
<protein>
    <submittedName>
        <fullName evidence="1">Uncharacterized protein</fullName>
    </submittedName>
</protein>
<dbReference type="EMBL" id="VSRR010060311">
    <property type="protein sequence ID" value="MPC82626.1"/>
    <property type="molecule type" value="Genomic_DNA"/>
</dbReference>
<keyword evidence="2" id="KW-1185">Reference proteome</keyword>